<proteinExistence type="predicted"/>
<keyword evidence="2" id="KW-0479">Metal-binding</keyword>
<comment type="caution">
    <text evidence="6">The sequence shown here is derived from an EMBL/GenBank/DDBJ whole genome shotgun (WGS) entry which is preliminary data.</text>
</comment>
<dbReference type="GO" id="GO:0051539">
    <property type="term" value="F:4 iron, 4 sulfur cluster binding"/>
    <property type="evidence" value="ECO:0007669"/>
    <property type="project" value="UniProtKB-KW"/>
</dbReference>
<dbReference type="PANTHER" id="PTHR43687:SF1">
    <property type="entry name" value="FERREDOXIN III"/>
    <property type="match status" value="1"/>
</dbReference>
<dbReference type="InterPro" id="IPR017900">
    <property type="entry name" value="4Fe4S_Fe_S_CS"/>
</dbReference>
<dbReference type="InterPro" id="IPR017896">
    <property type="entry name" value="4Fe4S_Fe-S-bd"/>
</dbReference>
<dbReference type="InterPro" id="IPR050572">
    <property type="entry name" value="Fe-S_Ferredoxin"/>
</dbReference>
<keyword evidence="1" id="KW-0004">4Fe-4S</keyword>
<dbReference type="SUPFAM" id="SSF56014">
    <property type="entry name" value="Nitrite and sulphite reductase 4Fe-4S domain-like"/>
    <property type="match status" value="1"/>
</dbReference>
<dbReference type="Pfam" id="PF01077">
    <property type="entry name" value="NIR_SIR"/>
    <property type="match status" value="1"/>
</dbReference>
<dbReference type="GO" id="GO:0046872">
    <property type="term" value="F:metal ion binding"/>
    <property type="evidence" value="ECO:0007669"/>
    <property type="project" value="UniProtKB-KW"/>
</dbReference>
<dbReference type="Gene3D" id="3.30.70.20">
    <property type="match status" value="1"/>
</dbReference>
<dbReference type="PROSITE" id="PS51379">
    <property type="entry name" value="4FE4S_FER_2"/>
    <property type="match status" value="2"/>
</dbReference>
<evidence type="ECO:0000313" key="6">
    <source>
        <dbReference type="EMBL" id="OBQ54062.1"/>
    </source>
</evidence>
<dbReference type="GO" id="GO:0016491">
    <property type="term" value="F:oxidoreductase activity"/>
    <property type="evidence" value="ECO:0007669"/>
    <property type="project" value="InterPro"/>
</dbReference>
<feature type="domain" description="4Fe-4S ferredoxin-type" evidence="5">
    <location>
        <begin position="117"/>
        <end position="146"/>
    </location>
</feature>
<dbReference type="PROSITE" id="PS00198">
    <property type="entry name" value="4FE4S_FER_1"/>
    <property type="match status" value="1"/>
</dbReference>
<name>A0A1B7XFI9_9BACT</name>
<dbReference type="Proteomes" id="UP000091979">
    <property type="component" value="Unassembled WGS sequence"/>
</dbReference>
<dbReference type="EMBL" id="JXMS01000008">
    <property type="protein sequence ID" value="OBQ54062.1"/>
    <property type="molecule type" value="Genomic_DNA"/>
</dbReference>
<dbReference type="SUPFAM" id="SSF54862">
    <property type="entry name" value="4Fe-4S ferredoxins"/>
    <property type="match status" value="1"/>
</dbReference>
<dbReference type="GO" id="GO:0020037">
    <property type="term" value="F:heme binding"/>
    <property type="evidence" value="ECO:0007669"/>
    <property type="project" value="InterPro"/>
</dbReference>
<sequence>MSKPAVESVEIKACRGISGGNCRFAMPSDDTLPEAIKKVVEQTGWDGFIRTQITGPLLHHHTFKVAVAACPNGCSRPHIADIGIIRAKQPVLIASACSHCGLCGRICPDKAISYNQGEPVFDLEQCMKCGLCMEKCPERAISASEDGYRVVLGGKLGRHPRLATELGGIFCKEQVLAIIAECLFYYMEQYRPKLRFGTLVDDNYKSLMQRLEMAKAVQCKG</sequence>
<evidence type="ECO:0000256" key="2">
    <source>
        <dbReference type="ARBA" id="ARBA00022723"/>
    </source>
</evidence>
<dbReference type="PATRIC" id="fig|1560234.3.peg.3221"/>
<keyword evidence="7" id="KW-1185">Reference proteome</keyword>
<evidence type="ECO:0000256" key="1">
    <source>
        <dbReference type="ARBA" id="ARBA00022485"/>
    </source>
</evidence>
<dbReference type="Gene3D" id="3.30.413.10">
    <property type="entry name" value="Sulfite Reductase Hemoprotein, domain 1"/>
    <property type="match status" value="1"/>
</dbReference>
<reference evidence="6 7" key="1">
    <citation type="submission" date="2015-01" db="EMBL/GenBank/DDBJ databases">
        <title>Desulfovibrio sp. JC271 draft genome sequence.</title>
        <authorList>
            <person name="Shivani Y."/>
            <person name="Subhash Y."/>
            <person name="Sasikala C."/>
            <person name="Ramana C.V."/>
        </authorList>
    </citation>
    <scope>NUCLEOTIDE SEQUENCE [LARGE SCALE GENOMIC DNA]</scope>
    <source>
        <strain evidence="6 7">JC271</strain>
    </source>
</reference>
<keyword evidence="4" id="KW-0411">Iron-sulfur</keyword>
<dbReference type="AlphaFoldDB" id="A0A1B7XFI9"/>
<organism evidence="6 7">
    <name type="scientific">Halodesulfovibrio spirochaetisodalis</name>
    <dbReference type="NCBI Taxonomy" id="1560234"/>
    <lineage>
        <taxon>Bacteria</taxon>
        <taxon>Pseudomonadati</taxon>
        <taxon>Thermodesulfobacteriota</taxon>
        <taxon>Desulfovibrionia</taxon>
        <taxon>Desulfovibrionales</taxon>
        <taxon>Desulfovibrionaceae</taxon>
        <taxon>Halodesulfovibrio</taxon>
    </lineage>
</organism>
<evidence type="ECO:0000313" key="7">
    <source>
        <dbReference type="Proteomes" id="UP000091979"/>
    </source>
</evidence>
<dbReference type="Pfam" id="PF00037">
    <property type="entry name" value="Fer4"/>
    <property type="match status" value="1"/>
</dbReference>
<dbReference type="PANTHER" id="PTHR43687">
    <property type="entry name" value="ADENYLYLSULFATE REDUCTASE, BETA SUBUNIT"/>
    <property type="match status" value="1"/>
</dbReference>
<keyword evidence="3" id="KW-0408">Iron</keyword>
<evidence type="ECO:0000259" key="5">
    <source>
        <dbReference type="PROSITE" id="PS51379"/>
    </source>
</evidence>
<evidence type="ECO:0000256" key="4">
    <source>
        <dbReference type="ARBA" id="ARBA00023014"/>
    </source>
</evidence>
<protein>
    <recommendedName>
        <fullName evidence="5">4Fe-4S ferredoxin-type domain-containing protein</fullName>
    </recommendedName>
</protein>
<accession>A0A1B7XFI9</accession>
<dbReference type="InterPro" id="IPR006067">
    <property type="entry name" value="NO2/SO3_Rdtase_4Fe4S_dom"/>
</dbReference>
<dbReference type="STRING" id="1560234.SP90_06235"/>
<dbReference type="RefSeq" id="WP_066853672.1">
    <property type="nucleotide sequence ID" value="NZ_JXMS01000008.1"/>
</dbReference>
<feature type="domain" description="4Fe-4S ferredoxin-type" evidence="5">
    <location>
        <begin position="88"/>
        <end position="116"/>
    </location>
</feature>
<gene>
    <name evidence="6" type="ORF">SP90_06235</name>
</gene>
<dbReference type="InterPro" id="IPR045854">
    <property type="entry name" value="NO2/SO3_Rdtase_4Fe4S_sf"/>
</dbReference>
<evidence type="ECO:0000256" key="3">
    <source>
        <dbReference type="ARBA" id="ARBA00023004"/>
    </source>
</evidence>